<dbReference type="EMBL" id="AMZH03004806">
    <property type="protein sequence ID" value="RRT68100.1"/>
    <property type="molecule type" value="Genomic_DNA"/>
</dbReference>
<dbReference type="GO" id="GO:0009725">
    <property type="term" value="P:response to hormone"/>
    <property type="evidence" value="ECO:0007669"/>
    <property type="project" value="InterPro"/>
</dbReference>
<evidence type="ECO:0000313" key="2">
    <source>
        <dbReference type="EMBL" id="RRT68100.1"/>
    </source>
</evidence>
<dbReference type="PANTHER" id="PTHR31384:SF115">
    <property type="entry name" value="AUXIN RESPONSE FACTOR 6"/>
    <property type="match status" value="1"/>
</dbReference>
<accession>A0A426ZVX9</accession>
<dbReference type="InterPro" id="IPR044835">
    <property type="entry name" value="ARF_plant"/>
</dbReference>
<evidence type="ECO:0000259" key="1">
    <source>
        <dbReference type="PROSITE" id="PS51745"/>
    </source>
</evidence>
<proteinExistence type="predicted"/>
<dbReference type="Gene3D" id="3.10.20.90">
    <property type="entry name" value="Phosphatidylinositol 3-kinase Catalytic Subunit, Chain A, domain 1"/>
    <property type="match status" value="1"/>
</dbReference>
<reference evidence="2 3" key="1">
    <citation type="journal article" date="2014" name="Agronomy (Basel)">
        <title>A Draft Genome Sequence for Ensete ventricosum, the Drought-Tolerant Tree Against Hunger.</title>
        <authorList>
            <person name="Harrison J."/>
            <person name="Moore K.A."/>
            <person name="Paszkiewicz K."/>
            <person name="Jones T."/>
            <person name="Grant M."/>
            <person name="Ambacheew D."/>
            <person name="Muzemil S."/>
            <person name="Studholme D.J."/>
        </authorList>
    </citation>
    <scope>NUCLEOTIDE SEQUENCE [LARGE SCALE GENOMIC DNA]</scope>
</reference>
<organism evidence="2 3">
    <name type="scientific">Ensete ventricosum</name>
    <name type="common">Abyssinian banana</name>
    <name type="synonym">Musa ensete</name>
    <dbReference type="NCBI Taxonomy" id="4639"/>
    <lineage>
        <taxon>Eukaryota</taxon>
        <taxon>Viridiplantae</taxon>
        <taxon>Streptophyta</taxon>
        <taxon>Embryophyta</taxon>
        <taxon>Tracheophyta</taxon>
        <taxon>Spermatophyta</taxon>
        <taxon>Magnoliopsida</taxon>
        <taxon>Liliopsida</taxon>
        <taxon>Zingiberales</taxon>
        <taxon>Musaceae</taxon>
        <taxon>Ensete</taxon>
    </lineage>
</organism>
<feature type="non-terminal residue" evidence="2">
    <location>
        <position position="1"/>
    </location>
</feature>
<dbReference type="GO" id="GO:0006355">
    <property type="term" value="P:regulation of DNA-templated transcription"/>
    <property type="evidence" value="ECO:0007669"/>
    <property type="project" value="InterPro"/>
</dbReference>
<feature type="domain" description="PB1" evidence="1">
    <location>
        <begin position="214"/>
        <end position="282"/>
    </location>
</feature>
<evidence type="ECO:0000313" key="3">
    <source>
        <dbReference type="Proteomes" id="UP000287651"/>
    </source>
</evidence>
<dbReference type="Gene3D" id="2.30.30.1040">
    <property type="match status" value="1"/>
</dbReference>
<dbReference type="InterPro" id="IPR053793">
    <property type="entry name" value="PB1-like"/>
</dbReference>
<sequence>QVLGSAGSWFDFRWKKPDLCGRRLCNGAPNGGEQKCLNSELWHACAGPLVCLPAIGSRVVYFPQGHSEQADAETDEVYAQMTLQPLSLVTGIFYTVLGARVGWDESTAGERQPRVSLWEIEPLTTFPMYPSAFPLRLKRPWPSGLPSLHGMHCGKDDDIGLNSSLLWLRDGERGIQSLNFQGYGMTPWIHQRCNSSILGLQPDMYQAMASAALQEMRAVYKSGSFGRSLDITKFNSYPELRCELGRLFGLEGLLEDPLRSGWQLVFVDRENDVLLVGDDPWQ</sequence>
<dbReference type="PANTHER" id="PTHR31384">
    <property type="entry name" value="AUXIN RESPONSE FACTOR 4-RELATED"/>
    <property type="match status" value="1"/>
</dbReference>
<gene>
    <name evidence="2" type="ORF">B296_00038626</name>
</gene>
<name>A0A426ZVX9_ENSVE</name>
<protein>
    <recommendedName>
        <fullName evidence="1">PB1 domain-containing protein</fullName>
    </recommendedName>
</protein>
<comment type="caution">
    <text evidence="2">The sequence shown here is derived from an EMBL/GenBank/DDBJ whole genome shotgun (WGS) entry which is preliminary data.</text>
</comment>
<dbReference type="PROSITE" id="PS51745">
    <property type="entry name" value="PB1"/>
    <property type="match status" value="1"/>
</dbReference>
<dbReference type="AlphaFoldDB" id="A0A426ZVX9"/>
<dbReference type="GO" id="GO:0003677">
    <property type="term" value="F:DNA binding"/>
    <property type="evidence" value="ECO:0007669"/>
    <property type="project" value="InterPro"/>
</dbReference>
<dbReference type="Proteomes" id="UP000287651">
    <property type="component" value="Unassembled WGS sequence"/>
</dbReference>